<dbReference type="Gene3D" id="1.20.5.110">
    <property type="match status" value="1"/>
</dbReference>
<dbReference type="GO" id="GO:0005484">
    <property type="term" value="F:SNAP receptor activity"/>
    <property type="evidence" value="ECO:0007669"/>
    <property type="project" value="InterPro"/>
</dbReference>
<organism evidence="9 10">
    <name type="scientific">Monoraphidium neglectum</name>
    <dbReference type="NCBI Taxonomy" id="145388"/>
    <lineage>
        <taxon>Eukaryota</taxon>
        <taxon>Viridiplantae</taxon>
        <taxon>Chlorophyta</taxon>
        <taxon>core chlorophytes</taxon>
        <taxon>Chlorophyceae</taxon>
        <taxon>CS clade</taxon>
        <taxon>Sphaeropleales</taxon>
        <taxon>Selenastraceae</taxon>
        <taxon>Monoraphidium</taxon>
    </lineage>
</organism>
<dbReference type="CDD" id="cd15841">
    <property type="entry name" value="SNARE_Qc"/>
    <property type="match status" value="1"/>
</dbReference>
<keyword evidence="7" id="KW-0812">Transmembrane</keyword>
<gene>
    <name evidence="9" type="ORF">MNEG_1336</name>
</gene>
<evidence type="ECO:0000313" key="10">
    <source>
        <dbReference type="Proteomes" id="UP000054498"/>
    </source>
</evidence>
<comment type="similarity">
    <text evidence="2">Belongs to the syntaxin family.</text>
</comment>
<feature type="transmembrane region" description="Helical" evidence="7">
    <location>
        <begin position="263"/>
        <end position="284"/>
    </location>
</feature>
<dbReference type="GO" id="GO:0000149">
    <property type="term" value="F:SNARE binding"/>
    <property type="evidence" value="ECO:0007669"/>
    <property type="project" value="TreeGrafter"/>
</dbReference>
<dbReference type="InterPro" id="IPR045242">
    <property type="entry name" value="Syntaxin"/>
</dbReference>
<dbReference type="InterPro" id="IPR000727">
    <property type="entry name" value="T_SNARE_dom"/>
</dbReference>
<keyword evidence="6 7" id="KW-0472">Membrane</keyword>
<dbReference type="InterPro" id="IPR006012">
    <property type="entry name" value="Syntaxin/epimorphin_CS"/>
</dbReference>
<dbReference type="SMART" id="SM00397">
    <property type="entry name" value="t_SNARE"/>
    <property type="match status" value="1"/>
</dbReference>
<evidence type="ECO:0000256" key="5">
    <source>
        <dbReference type="ARBA" id="ARBA00023054"/>
    </source>
</evidence>
<dbReference type="SUPFAM" id="SSF58038">
    <property type="entry name" value="SNARE fusion complex"/>
    <property type="match status" value="1"/>
</dbReference>
<evidence type="ECO:0000256" key="3">
    <source>
        <dbReference type="ARBA" id="ARBA00022448"/>
    </source>
</evidence>
<dbReference type="PANTHER" id="PTHR19957:SF124">
    <property type="entry name" value="SYNTAXIN-8"/>
    <property type="match status" value="1"/>
</dbReference>
<protein>
    <submittedName>
        <fullName evidence="9">Syntaxin-72</fullName>
    </submittedName>
</protein>
<dbReference type="GO" id="GO:0031201">
    <property type="term" value="C:SNARE complex"/>
    <property type="evidence" value="ECO:0007669"/>
    <property type="project" value="TreeGrafter"/>
</dbReference>
<dbReference type="RefSeq" id="XP_013905637.1">
    <property type="nucleotide sequence ID" value="XM_014050183.1"/>
</dbReference>
<dbReference type="GO" id="GO:0012505">
    <property type="term" value="C:endomembrane system"/>
    <property type="evidence" value="ECO:0007669"/>
    <property type="project" value="TreeGrafter"/>
</dbReference>
<keyword evidence="4" id="KW-0653">Protein transport</keyword>
<dbReference type="PROSITE" id="PS00914">
    <property type="entry name" value="SYNTAXIN"/>
    <property type="match status" value="1"/>
</dbReference>
<dbReference type="GO" id="GO:0006906">
    <property type="term" value="P:vesicle fusion"/>
    <property type="evidence" value="ECO:0007669"/>
    <property type="project" value="TreeGrafter"/>
</dbReference>
<dbReference type="EMBL" id="KK100350">
    <property type="protein sequence ID" value="KIZ06618.1"/>
    <property type="molecule type" value="Genomic_DNA"/>
</dbReference>
<keyword evidence="10" id="KW-1185">Reference proteome</keyword>
<keyword evidence="5" id="KW-0175">Coiled coil</keyword>
<evidence type="ECO:0000256" key="7">
    <source>
        <dbReference type="SAM" id="Phobius"/>
    </source>
</evidence>
<dbReference type="AlphaFoldDB" id="A0A0D2K8X4"/>
<dbReference type="OrthoDB" id="29755at2759"/>
<reference evidence="9 10" key="1">
    <citation type="journal article" date="2013" name="BMC Genomics">
        <title>Reconstruction of the lipid metabolism for the microalga Monoraphidium neglectum from its genome sequence reveals characteristics suitable for biofuel production.</title>
        <authorList>
            <person name="Bogen C."/>
            <person name="Al-Dilaimi A."/>
            <person name="Albersmeier A."/>
            <person name="Wichmann J."/>
            <person name="Grundmann M."/>
            <person name="Rupp O."/>
            <person name="Lauersen K.J."/>
            <person name="Blifernez-Klassen O."/>
            <person name="Kalinowski J."/>
            <person name="Goesmann A."/>
            <person name="Mussgnug J.H."/>
            <person name="Kruse O."/>
        </authorList>
    </citation>
    <scope>NUCLEOTIDE SEQUENCE [LARGE SCALE GENOMIC DNA]</scope>
    <source>
        <strain evidence="9 10">SAG 48.87</strain>
    </source>
</reference>
<accession>A0A0D2K8X4</accession>
<evidence type="ECO:0000259" key="8">
    <source>
        <dbReference type="PROSITE" id="PS50192"/>
    </source>
</evidence>
<dbReference type="GO" id="GO:0048278">
    <property type="term" value="P:vesicle docking"/>
    <property type="evidence" value="ECO:0007669"/>
    <property type="project" value="TreeGrafter"/>
</dbReference>
<evidence type="ECO:0000256" key="2">
    <source>
        <dbReference type="ARBA" id="ARBA00009063"/>
    </source>
</evidence>
<evidence type="ECO:0000256" key="1">
    <source>
        <dbReference type="ARBA" id="ARBA00004370"/>
    </source>
</evidence>
<feature type="domain" description="T-SNARE coiled-coil homology" evidence="8">
    <location>
        <begin position="194"/>
        <end position="256"/>
    </location>
</feature>
<keyword evidence="7" id="KW-1133">Transmembrane helix</keyword>
<evidence type="ECO:0000256" key="4">
    <source>
        <dbReference type="ARBA" id="ARBA00022927"/>
    </source>
</evidence>
<proteinExistence type="inferred from homology"/>
<dbReference type="PANTHER" id="PTHR19957">
    <property type="entry name" value="SYNTAXIN"/>
    <property type="match status" value="1"/>
</dbReference>
<comment type="subcellular location">
    <subcellularLocation>
        <location evidence="1">Membrane</location>
    </subcellularLocation>
</comment>
<dbReference type="PROSITE" id="PS50192">
    <property type="entry name" value="T_SNARE"/>
    <property type="match status" value="1"/>
</dbReference>
<sequence>MSLYDLQQRTDLILKKYAQYDKPMDKRRETKGEDPFNDEYDMIDTQIDELMRQAEEISEEPNRAIVAARNAEIRKSKQTLLTDGIDGLQKKVKRGKGVTKVLVEERQRRVKALIDKIYAVPDGMGGNRRPFKIPAFMGSGAEGKSAINLSTGGPTGLQANPMYYKGTDETQRFEQASKGGPPLTQQLHTTIEWENSKKRQDAQLDRLEKGVGSLADMARGMQEELDKQVPIIDDIDKQLNSVTSKLKSNNAKLKGLMRSKRNFCIDIVLVCLLLGIVAYVVSMVQKKKTS</sequence>
<dbReference type="KEGG" id="mng:MNEG_1336"/>
<dbReference type="GeneID" id="25730814"/>
<evidence type="ECO:0000256" key="6">
    <source>
        <dbReference type="ARBA" id="ARBA00023136"/>
    </source>
</evidence>
<name>A0A0D2K8X4_9CHLO</name>
<dbReference type="Proteomes" id="UP000054498">
    <property type="component" value="Unassembled WGS sequence"/>
</dbReference>
<evidence type="ECO:0000313" key="9">
    <source>
        <dbReference type="EMBL" id="KIZ06618.1"/>
    </source>
</evidence>
<keyword evidence="3" id="KW-0813">Transport</keyword>
<dbReference type="STRING" id="145388.A0A0D2K8X4"/>
<dbReference type="GO" id="GO:0006886">
    <property type="term" value="P:intracellular protein transport"/>
    <property type="evidence" value="ECO:0007669"/>
    <property type="project" value="InterPro"/>
</dbReference>